<dbReference type="Proteomes" id="UP001148313">
    <property type="component" value="Unassembled WGS sequence"/>
</dbReference>
<dbReference type="RefSeq" id="WP_271090835.1">
    <property type="nucleotide sequence ID" value="NZ_JAPJZH010000010.1"/>
</dbReference>
<organism evidence="2 3">
    <name type="scientific">Hoeflea poritis</name>
    <dbReference type="NCBI Taxonomy" id="2993659"/>
    <lineage>
        <taxon>Bacteria</taxon>
        <taxon>Pseudomonadati</taxon>
        <taxon>Pseudomonadota</taxon>
        <taxon>Alphaproteobacteria</taxon>
        <taxon>Hyphomicrobiales</taxon>
        <taxon>Rhizobiaceae</taxon>
        <taxon>Hoeflea</taxon>
    </lineage>
</organism>
<evidence type="ECO:0000313" key="3">
    <source>
        <dbReference type="Proteomes" id="UP001148313"/>
    </source>
</evidence>
<feature type="domain" description="Glycosyl transferase family 1" evidence="1">
    <location>
        <begin position="242"/>
        <end position="330"/>
    </location>
</feature>
<dbReference type="InterPro" id="IPR001296">
    <property type="entry name" value="Glyco_trans_1"/>
</dbReference>
<dbReference type="SUPFAM" id="SSF53756">
    <property type="entry name" value="UDP-Glycosyltransferase/glycogen phosphorylase"/>
    <property type="match status" value="1"/>
</dbReference>
<dbReference type="PANTHER" id="PTHR12526:SF637">
    <property type="entry name" value="GLYCOSYLTRANSFERASE EPSF-RELATED"/>
    <property type="match status" value="1"/>
</dbReference>
<reference evidence="2" key="1">
    <citation type="submission" date="2022-11" db="EMBL/GenBank/DDBJ databases">
        <title>Hoeflea poritis sp. nov., isolated from scleractinian coral Porites lutea.</title>
        <authorList>
            <person name="Zhang G."/>
            <person name="Wei Q."/>
            <person name="Cai L."/>
        </authorList>
    </citation>
    <scope>NUCLEOTIDE SEQUENCE</scope>
    <source>
        <strain evidence="2">E7-10</strain>
    </source>
</reference>
<sequence>MVNVPQNPDPAGRPLRVLLCPDQPDWAFDNIARNIRRYAPAHLSIAIHYMGRPGTRDLAQIYERIVVENIDVLHLFWREDLFALLRPETLIDAAGKLGVTPPDIVDMIGGCALTTSVYDHLHLSEDALAERSSVYHQIDGYSVCSKRLHDIYVSLPGIPDPDALITDGVDVDHFTPGGAGARREPGQAIRIGWVGNSRWGESVGGDPKGFHRLLQPAIAVLKDRGWQVELALADPQVKRIPFAEMPQFYRSIDLLACTSAAEGTPNPVLEAMAMGLPVVSTDVGIVPEVFGPRQSAFIVRDHDPASFADAIEKLNKHPETAAQIGQENRQAVMAWSWRDVTAPWWPFWQMAHRRCTEERLAARRRESLKQACTAHANYLAATSKRENAVTRLLDRLKQDGG</sequence>
<accession>A0ABT4VQQ0</accession>
<gene>
    <name evidence="2" type="ORF">OOZ53_16885</name>
</gene>
<dbReference type="Pfam" id="PF00534">
    <property type="entry name" value="Glycos_transf_1"/>
    <property type="match status" value="1"/>
</dbReference>
<dbReference type="PANTHER" id="PTHR12526">
    <property type="entry name" value="GLYCOSYLTRANSFERASE"/>
    <property type="match status" value="1"/>
</dbReference>
<protein>
    <submittedName>
        <fullName evidence="2">Glycosyltransferase family 4 protein</fullName>
    </submittedName>
</protein>
<keyword evidence="3" id="KW-1185">Reference proteome</keyword>
<dbReference type="CDD" id="cd03801">
    <property type="entry name" value="GT4_PimA-like"/>
    <property type="match status" value="1"/>
</dbReference>
<name>A0ABT4VQQ0_9HYPH</name>
<evidence type="ECO:0000313" key="2">
    <source>
        <dbReference type="EMBL" id="MDA4847038.1"/>
    </source>
</evidence>
<dbReference type="Gene3D" id="3.40.50.2000">
    <property type="entry name" value="Glycogen Phosphorylase B"/>
    <property type="match status" value="2"/>
</dbReference>
<proteinExistence type="predicted"/>
<dbReference type="EMBL" id="JAPJZH010000010">
    <property type="protein sequence ID" value="MDA4847038.1"/>
    <property type="molecule type" value="Genomic_DNA"/>
</dbReference>
<evidence type="ECO:0000259" key="1">
    <source>
        <dbReference type="Pfam" id="PF00534"/>
    </source>
</evidence>
<comment type="caution">
    <text evidence="2">The sequence shown here is derived from an EMBL/GenBank/DDBJ whole genome shotgun (WGS) entry which is preliminary data.</text>
</comment>